<dbReference type="GO" id="GO:0071555">
    <property type="term" value="P:cell wall organization"/>
    <property type="evidence" value="ECO:0007669"/>
    <property type="project" value="UniProtKB-KW"/>
</dbReference>
<dbReference type="GO" id="GO:0008360">
    <property type="term" value="P:regulation of cell shape"/>
    <property type="evidence" value="ECO:0007669"/>
    <property type="project" value="UniProtKB-KW"/>
</dbReference>
<name>A0A9D1HTC2_9BACT</name>
<keyword evidence="4" id="KW-0133">Cell shape</keyword>
<keyword evidence="8" id="KW-0175">Coiled coil</keyword>
<dbReference type="GO" id="GO:0009252">
    <property type="term" value="P:peptidoglycan biosynthetic process"/>
    <property type="evidence" value="ECO:0007669"/>
    <property type="project" value="UniProtKB-KW"/>
</dbReference>
<dbReference type="SUPFAM" id="SSF55729">
    <property type="entry name" value="Acyl-CoA N-acyltransferases (Nat)"/>
    <property type="match status" value="2"/>
</dbReference>
<keyword evidence="7" id="KW-0961">Cell wall biogenesis/degradation</keyword>
<evidence type="ECO:0000313" key="9">
    <source>
        <dbReference type="EMBL" id="HIU21989.1"/>
    </source>
</evidence>
<dbReference type="InterPro" id="IPR016181">
    <property type="entry name" value="Acyl_CoA_acyltransferase"/>
</dbReference>
<dbReference type="PROSITE" id="PS51191">
    <property type="entry name" value="FEMABX"/>
    <property type="match status" value="1"/>
</dbReference>
<evidence type="ECO:0000313" key="10">
    <source>
        <dbReference type="Proteomes" id="UP000824087"/>
    </source>
</evidence>
<dbReference type="AlphaFoldDB" id="A0A9D1HTC2"/>
<evidence type="ECO:0000256" key="1">
    <source>
        <dbReference type="ARBA" id="ARBA00009943"/>
    </source>
</evidence>
<evidence type="ECO:0000256" key="6">
    <source>
        <dbReference type="ARBA" id="ARBA00023315"/>
    </source>
</evidence>
<keyword evidence="5" id="KW-0573">Peptidoglycan synthesis</keyword>
<keyword evidence="2" id="KW-0963">Cytoplasm</keyword>
<evidence type="ECO:0000256" key="8">
    <source>
        <dbReference type="SAM" id="Coils"/>
    </source>
</evidence>
<evidence type="ECO:0000256" key="4">
    <source>
        <dbReference type="ARBA" id="ARBA00022960"/>
    </source>
</evidence>
<reference evidence="9" key="2">
    <citation type="journal article" date="2021" name="PeerJ">
        <title>Extensive microbial diversity within the chicken gut microbiome revealed by metagenomics and culture.</title>
        <authorList>
            <person name="Gilroy R."/>
            <person name="Ravi A."/>
            <person name="Getino M."/>
            <person name="Pursley I."/>
            <person name="Horton D.L."/>
            <person name="Alikhan N.F."/>
            <person name="Baker D."/>
            <person name="Gharbi K."/>
            <person name="Hall N."/>
            <person name="Watson M."/>
            <person name="Adriaenssens E.M."/>
            <person name="Foster-Nyarko E."/>
            <person name="Jarju S."/>
            <person name="Secka A."/>
            <person name="Antonio M."/>
            <person name="Oren A."/>
            <person name="Chaudhuri R.R."/>
            <person name="La Ragione R."/>
            <person name="Hildebrand F."/>
            <person name="Pallen M.J."/>
        </authorList>
    </citation>
    <scope>NUCLEOTIDE SEQUENCE</scope>
    <source>
        <strain evidence="9">CHK197-8231</strain>
    </source>
</reference>
<dbReference type="InterPro" id="IPR050644">
    <property type="entry name" value="PG_Glycine_Bridge_Synth"/>
</dbReference>
<evidence type="ECO:0000256" key="5">
    <source>
        <dbReference type="ARBA" id="ARBA00022984"/>
    </source>
</evidence>
<dbReference type="Proteomes" id="UP000824087">
    <property type="component" value="Unassembled WGS sequence"/>
</dbReference>
<protein>
    <submittedName>
        <fullName evidence="9">Peptidoglycan bridge formation glycyltransferase FemA/FemB family protein</fullName>
    </submittedName>
</protein>
<dbReference type="PANTHER" id="PTHR36174">
    <property type="entry name" value="LIPID II:GLYCINE GLYCYLTRANSFERASE"/>
    <property type="match status" value="1"/>
</dbReference>
<dbReference type="Gene3D" id="1.20.58.90">
    <property type="match status" value="1"/>
</dbReference>
<gene>
    <name evidence="9" type="ORF">IAD49_00185</name>
</gene>
<dbReference type="PANTHER" id="PTHR36174:SF2">
    <property type="entry name" value="AMINOACYLTRANSFERASE FEMA"/>
    <property type="match status" value="1"/>
</dbReference>
<evidence type="ECO:0000256" key="2">
    <source>
        <dbReference type="ARBA" id="ARBA00022490"/>
    </source>
</evidence>
<comment type="caution">
    <text evidence="9">The sequence shown here is derived from an EMBL/GenBank/DDBJ whole genome shotgun (WGS) entry which is preliminary data.</text>
</comment>
<keyword evidence="3" id="KW-0808">Transferase</keyword>
<organism evidence="9 10">
    <name type="scientific">Candidatus Fimihabitans intestinipullorum</name>
    <dbReference type="NCBI Taxonomy" id="2840820"/>
    <lineage>
        <taxon>Bacteria</taxon>
        <taxon>Bacillati</taxon>
        <taxon>Mycoplasmatota</taxon>
        <taxon>Mycoplasmatota incertae sedis</taxon>
        <taxon>Candidatus Fimihabitans</taxon>
    </lineage>
</organism>
<keyword evidence="6" id="KW-0012">Acyltransferase</keyword>
<feature type="coiled-coil region" evidence="8">
    <location>
        <begin position="245"/>
        <end position="299"/>
    </location>
</feature>
<reference evidence="9" key="1">
    <citation type="submission" date="2020-10" db="EMBL/GenBank/DDBJ databases">
        <authorList>
            <person name="Gilroy R."/>
        </authorList>
    </citation>
    <scope>NUCLEOTIDE SEQUENCE</scope>
    <source>
        <strain evidence="9">CHK197-8231</strain>
    </source>
</reference>
<dbReference type="GO" id="GO:0016755">
    <property type="term" value="F:aminoacyltransferase activity"/>
    <property type="evidence" value="ECO:0007669"/>
    <property type="project" value="InterPro"/>
</dbReference>
<dbReference type="InterPro" id="IPR003447">
    <property type="entry name" value="FEMABX"/>
</dbReference>
<evidence type="ECO:0000256" key="3">
    <source>
        <dbReference type="ARBA" id="ARBA00022679"/>
    </source>
</evidence>
<dbReference type="Pfam" id="PF02388">
    <property type="entry name" value="FemAB"/>
    <property type="match status" value="1"/>
</dbReference>
<sequence>MEFTTLTEDEFRKFYLAHPLKTFLQSPEIGMLRVKSGWQVDYVGVKKKDTIIAATMLLSKPQFLHKLEFYAPRGFLLDYDDKKLLKFFTEQIRKFIQKRHGYILRIDPYLVKQERDINGDIVENGENNEDVISTLKKLGFQESKHHEQVKWMFVLDLENKTEEQLMKEFRPNTRNYIRKAMKLGIQVRELSYDELDVFKAITKETSSRIGFPDKSLKYYQDMYKLLHDKGEIRYMIAELNLKEYQAKTLEEIESLKKQIEEIGDNHSKQGRKKSLTIDLENAKKRVKETEKLIKAHGDSIVLSGGMFICNCEEMIYLFSGNYIEFMQFNGQYLIQWEMIRYALNNGFKKYNFYGISGNFDKKSSEYGVYEFKKGFNGHVVELIGEFELPINHYYNLYKNNIAIRNTIKKIIKK</sequence>
<evidence type="ECO:0000256" key="7">
    <source>
        <dbReference type="ARBA" id="ARBA00023316"/>
    </source>
</evidence>
<accession>A0A9D1HTC2</accession>
<comment type="similarity">
    <text evidence="1">Belongs to the FemABX family.</text>
</comment>
<dbReference type="EMBL" id="DVML01000002">
    <property type="protein sequence ID" value="HIU21989.1"/>
    <property type="molecule type" value="Genomic_DNA"/>
</dbReference>
<proteinExistence type="inferred from homology"/>
<dbReference type="Gene3D" id="3.40.630.30">
    <property type="match status" value="2"/>
</dbReference>